<evidence type="ECO:0000256" key="1">
    <source>
        <dbReference type="ARBA" id="ARBA00007718"/>
    </source>
</evidence>
<reference evidence="10 11" key="1">
    <citation type="journal article" date="2014" name="Genome Announc.">
        <title>Draft genome sequences of eight enterohepatic helicobacter species isolated from both laboratory and wild rodents.</title>
        <authorList>
            <person name="Sheh A."/>
            <person name="Shen Z."/>
            <person name="Fox J.G."/>
        </authorList>
    </citation>
    <scope>NUCLEOTIDE SEQUENCE [LARGE SCALE GENOMIC DNA]</scope>
    <source>
        <strain evidence="10 11">MIT 97-6194</strain>
    </source>
</reference>
<dbReference type="AlphaFoldDB" id="A0A347VN93"/>
<comment type="caution">
    <text evidence="10">The sequence shown here is derived from an EMBL/GenBank/DDBJ whole genome shotgun (WGS) entry which is preliminary data.</text>
</comment>
<dbReference type="Pfam" id="PF00762">
    <property type="entry name" value="Ferrochelatase"/>
    <property type="match status" value="1"/>
</dbReference>
<evidence type="ECO:0000256" key="8">
    <source>
        <dbReference type="RuleBase" id="RU000607"/>
    </source>
</evidence>
<dbReference type="HAMAP" id="MF_00323">
    <property type="entry name" value="Ferrochelatase"/>
    <property type="match status" value="1"/>
</dbReference>
<evidence type="ECO:0000313" key="12">
    <source>
        <dbReference type="Proteomes" id="UP000477070"/>
    </source>
</evidence>
<reference evidence="10" key="3">
    <citation type="submission" date="2018-04" db="EMBL/GenBank/DDBJ databases">
        <authorList>
            <person name="Sheh A."/>
            <person name="Shen Z."/>
            <person name="Mannion A.J."/>
            <person name="Fox J.G."/>
        </authorList>
    </citation>
    <scope>NUCLEOTIDE SEQUENCE</scope>
    <source>
        <strain evidence="10">MIT 97-6194</strain>
    </source>
</reference>
<accession>A0A347VN93</accession>
<keyword evidence="7" id="KW-0479">Metal-binding</keyword>
<feature type="binding site" evidence="7">
    <location>
        <position position="201"/>
    </location>
    <ligand>
        <name>Fe(2+)</name>
        <dbReference type="ChEBI" id="CHEBI:29033"/>
    </ligand>
</feature>
<feature type="binding site" evidence="7">
    <location>
        <position position="282"/>
    </location>
    <ligand>
        <name>Fe(2+)</name>
        <dbReference type="ChEBI" id="CHEBI:29033"/>
    </ligand>
</feature>
<keyword evidence="4 7" id="KW-0456">Lyase</keyword>
<dbReference type="Proteomes" id="UP000477070">
    <property type="component" value="Unassembled WGS sequence"/>
</dbReference>
<comment type="subcellular location">
    <subcellularLocation>
        <location evidence="7 8">Cytoplasm</location>
    </subcellularLocation>
</comment>
<dbReference type="GO" id="GO:0004325">
    <property type="term" value="F:ferrochelatase activity"/>
    <property type="evidence" value="ECO:0007669"/>
    <property type="project" value="UniProtKB-UniRule"/>
</dbReference>
<dbReference type="EMBL" id="JRMP02000002">
    <property type="protein sequence ID" value="TLD95658.1"/>
    <property type="molecule type" value="Genomic_DNA"/>
</dbReference>
<evidence type="ECO:0000256" key="5">
    <source>
        <dbReference type="ARBA" id="ARBA00023244"/>
    </source>
</evidence>
<dbReference type="InterPro" id="IPR033644">
    <property type="entry name" value="Ferrochelatase_C"/>
</dbReference>
<keyword evidence="7 8" id="KW-0963">Cytoplasm</keyword>
<name>A0A347VN93_9HELI</name>
<dbReference type="STRING" id="1548018.LS64_07910"/>
<dbReference type="Proteomes" id="UP000029714">
    <property type="component" value="Unassembled WGS sequence"/>
</dbReference>
<dbReference type="UniPathway" id="UPA00252">
    <property type="reaction ID" value="UER00325"/>
</dbReference>
<comment type="function">
    <text evidence="7 8">Catalyzes the ferrous insertion into protoporphyrin IX.</text>
</comment>
<dbReference type="PANTHER" id="PTHR11108:SF1">
    <property type="entry name" value="FERROCHELATASE, MITOCHONDRIAL"/>
    <property type="match status" value="1"/>
</dbReference>
<dbReference type="InterPro" id="IPR019772">
    <property type="entry name" value="Ferrochelatase_AS"/>
</dbReference>
<dbReference type="GO" id="GO:0006783">
    <property type="term" value="P:heme biosynthetic process"/>
    <property type="evidence" value="ECO:0007669"/>
    <property type="project" value="UniProtKB-UniRule"/>
</dbReference>
<evidence type="ECO:0000256" key="6">
    <source>
        <dbReference type="ARBA" id="ARBA00024536"/>
    </source>
</evidence>
<dbReference type="InterPro" id="IPR033659">
    <property type="entry name" value="Ferrochelatase_N"/>
</dbReference>
<dbReference type="CDD" id="cd00419">
    <property type="entry name" value="Ferrochelatase_C"/>
    <property type="match status" value="1"/>
</dbReference>
<dbReference type="InterPro" id="IPR001015">
    <property type="entry name" value="Ferrochelatase"/>
</dbReference>
<reference evidence="9 12" key="4">
    <citation type="submission" date="2019-12" db="EMBL/GenBank/DDBJ databases">
        <title>Multi-Generational Helicobacter saguini Isolates.</title>
        <authorList>
            <person name="Mannion A."/>
            <person name="Shen Z."/>
            <person name="Fox J.G."/>
        </authorList>
    </citation>
    <scope>NUCLEOTIDE SEQUENCE [LARGE SCALE GENOMIC DNA]</scope>
    <source>
        <strain evidence="9">16-048</strain>
        <strain evidence="12">16-048 (F4)</strain>
    </source>
</reference>
<dbReference type="NCBIfam" id="TIGR00109">
    <property type="entry name" value="hemH"/>
    <property type="match status" value="1"/>
</dbReference>
<dbReference type="EC" id="4.98.1.1" evidence="7 8"/>
<dbReference type="EMBL" id="QBIU01000001">
    <property type="protein sequence ID" value="MWV69821.1"/>
    <property type="molecule type" value="Genomic_DNA"/>
</dbReference>
<evidence type="ECO:0000256" key="3">
    <source>
        <dbReference type="ARBA" id="ARBA00023133"/>
    </source>
</evidence>
<keyword evidence="5 7" id="KW-0627">Porphyrin biosynthesis</keyword>
<dbReference type="Gene3D" id="3.40.50.1400">
    <property type="match status" value="2"/>
</dbReference>
<dbReference type="PROSITE" id="PS00534">
    <property type="entry name" value="FERROCHELATASE"/>
    <property type="match status" value="1"/>
</dbReference>
<evidence type="ECO:0000313" key="9">
    <source>
        <dbReference type="EMBL" id="MWV69821.1"/>
    </source>
</evidence>
<gene>
    <name evidence="7" type="primary">hemH</name>
    <name evidence="9" type="ORF">DCO61_07365</name>
    <name evidence="10" type="ORF">LS64_002050</name>
</gene>
<evidence type="ECO:0000256" key="2">
    <source>
        <dbReference type="ARBA" id="ARBA00023004"/>
    </source>
</evidence>
<dbReference type="GO" id="GO:0046872">
    <property type="term" value="F:metal ion binding"/>
    <property type="evidence" value="ECO:0007669"/>
    <property type="project" value="UniProtKB-KW"/>
</dbReference>
<dbReference type="OrthoDB" id="9809741at2"/>
<comment type="catalytic activity">
    <reaction evidence="7 8">
        <text>heme b + 2 H(+) = protoporphyrin IX + Fe(2+)</text>
        <dbReference type="Rhea" id="RHEA:22584"/>
        <dbReference type="ChEBI" id="CHEBI:15378"/>
        <dbReference type="ChEBI" id="CHEBI:29033"/>
        <dbReference type="ChEBI" id="CHEBI:57306"/>
        <dbReference type="ChEBI" id="CHEBI:60344"/>
        <dbReference type="EC" id="4.98.1.1"/>
    </reaction>
</comment>
<comment type="similarity">
    <text evidence="1 7 8">Belongs to the ferrochelatase family.</text>
</comment>
<protein>
    <recommendedName>
        <fullName evidence="7 8">Ferrochelatase</fullName>
        <ecNumber evidence="7 8">4.98.1.1</ecNumber>
    </recommendedName>
    <alternativeName>
        <fullName evidence="7">Heme synthase</fullName>
    </alternativeName>
    <alternativeName>
        <fullName evidence="7">Protoheme ferro-lyase</fullName>
    </alternativeName>
</protein>
<evidence type="ECO:0000313" key="10">
    <source>
        <dbReference type="EMBL" id="TLD95658.1"/>
    </source>
</evidence>
<reference evidence="10 11" key="2">
    <citation type="journal article" date="2016" name="Infect. Immun.">
        <title>Helicobacter saguini, a Novel Helicobacter Isolated from Cotton-Top Tamarins with Ulcerative Colitis, Has Proinflammatory Properties and Induces Typhlocolitis and Dysplasia in Gnotobiotic IL-10-/- Mice.</title>
        <authorList>
            <person name="Shen Z."/>
            <person name="Mannion A."/>
            <person name="Whary M.T."/>
            <person name="Muthupalani S."/>
            <person name="Sheh A."/>
            <person name="Feng Y."/>
            <person name="Gong G."/>
            <person name="Vandamme P."/>
            <person name="Holcombe H.R."/>
            <person name="Paster B.J."/>
            <person name="Fox J.G."/>
        </authorList>
    </citation>
    <scope>NUCLEOTIDE SEQUENCE [LARGE SCALE GENOMIC DNA]</scope>
    <source>
        <strain evidence="10 11">MIT 97-6194</strain>
    </source>
</reference>
<sequence length="329" mass="37323">MIFLQGKNMHDKKYKKAVILLNMGGPNSLNEVESFLKNMFADPCILSVKNGVMRGVIGSMIVNSRANKSKKIYEKLGGSSPLTPKTFSLTQKLQSRNSEVFYTYAMRYVPPFATDVLRDIMDKGIKEICLFSMYPQYSSTTTFSSFKDAADALKALKYTPKVQIIDRYSHHSGFINIIISEILRKMQGFKASEFILILSAHSIPLSRVKKGDPYQSECEKTRELIVTALRDKGVVFKDVILSYQSKVGPVKWLGPNTDSIIRANADSNIIVYPLSFTIDNSETLFELDMLYRDLHLEYETTHGKREFIVCQCPNDSDLFIEFIESLHVG</sequence>
<proteinExistence type="inferred from homology"/>
<evidence type="ECO:0000313" key="11">
    <source>
        <dbReference type="Proteomes" id="UP000029714"/>
    </source>
</evidence>
<dbReference type="GO" id="GO:0005737">
    <property type="term" value="C:cytoplasm"/>
    <property type="evidence" value="ECO:0007669"/>
    <property type="project" value="UniProtKB-SubCell"/>
</dbReference>
<dbReference type="PANTHER" id="PTHR11108">
    <property type="entry name" value="FERROCHELATASE"/>
    <property type="match status" value="1"/>
</dbReference>
<dbReference type="CDD" id="cd03411">
    <property type="entry name" value="Ferrochelatase_N"/>
    <property type="match status" value="1"/>
</dbReference>
<keyword evidence="11" id="KW-1185">Reference proteome</keyword>
<evidence type="ECO:0000256" key="7">
    <source>
        <dbReference type="HAMAP-Rule" id="MF_00323"/>
    </source>
</evidence>
<keyword evidence="3 7" id="KW-0350">Heme biosynthesis</keyword>
<keyword evidence="2 7" id="KW-0408">Iron</keyword>
<organism evidence="10 11">
    <name type="scientific">Helicobacter saguini</name>
    <dbReference type="NCBI Taxonomy" id="1548018"/>
    <lineage>
        <taxon>Bacteria</taxon>
        <taxon>Pseudomonadati</taxon>
        <taxon>Campylobacterota</taxon>
        <taxon>Epsilonproteobacteria</taxon>
        <taxon>Campylobacterales</taxon>
        <taxon>Helicobacteraceae</taxon>
        <taxon>Helicobacter</taxon>
    </lineage>
</organism>
<comment type="catalytic activity">
    <reaction evidence="6">
        <text>Fe-coproporphyrin III + 2 H(+) = coproporphyrin III + Fe(2+)</text>
        <dbReference type="Rhea" id="RHEA:49572"/>
        <dbReference type="ChEBI" id="CHEBI:15378"/>
        <dbReference type="ChEBI" id="CHEBI:29033"/>
        <dbReference type="ChEBI" id="CHEBI:68438"/>
        <dbReference type="ChEBI" id="CHEBI:131725"/>
        <dbReference type="EC" id="4.99.1.9"/>
    </reaction>
    <physiologicalReaction direction="right-to-left" evidence="6">
        <dbReference type="Rhea" id="RHEA:49574"/>
    </physiologicalReaction>
</comment>
<evidence type="ECO:0000256" key="4">
    <source>
        <dbReference type="ARBA" id="ARBA00023239"/>
    </source>
</evidence>
<dbReference type="SUPFAM" id="SSF53800">
    <property type="entry name" value="Chelatase"/>
    <property type="match status" value="1"/>
</dbReference>
<comment type="pathway">
    <text evidence="7 8">Porphyrin-containing compound metabolism; protoheme biosynthesis; protoheme from protoporphyrin-IX: step 1/1.</text>
</comment>